<gene>
    <name evidence="2" type="ORF">Tci_363956</name>
</gene>
<dbReference type="SUPFAM" id="SSF56672">
    <property type="entry name" value="DNA/RNA polymerases"/>
    <property type="match status" value="1"/>
</dbReference>
<dbReference type="CDD" id="cd01650">
    <property type="entry name" value="RT_nLTR_like"/>
    <property type="match status" value="1"/>
</dbReference>
<dbReference type="PANTHER" id="PTHR46890">
    <property type="entry name" value="NON-LTR RETROLELEMENT REVERSE TRANSCRIPTASE-LIKE PROTEIN-RELATED"/>
    <property type="match status" value="1"/>
</dbReference>
<protein>
    <recommendedName>
        <fullName evidence="1">Reverse transcriptase domain-containing protein</fullName>
    </recommendedName>
</protein>
<reference evidence="2" key="1">
    <citation type="journal article" date="2019" name="Sci. Rep.">
        <title>Draft genome of Tanacetum cinerariifolium, the natural source of mosquito coil.</title>
        <authorList>
            <person name="Yamashiro T."/>
            <person name="Shiraishi A."/>
            <person name="Satake H."/>
            <person name="Nakayama K."/>
        </authorList>
    </citation>
    <scope>NUCLEOTIDE SEQUENCE</scope>
</reference>
<name>A0A699HC10_TANCI</name>
<evidence type="ECO:0000259" key="1">
    <source>
        <dbReference type="Pfam" id="PF00078"/>
    </source>
</evidence>
<proteinExistence type="predicted"/>
<accession>A0A699HC10</accession>
<dbReference type="InterPro" id="IPR000477">
    <property type="entry name" value="RT_dom"/>
</dbReference>
<comment type="caution">
    <text evidence="2">The sequence shown here is derived from an EMBL/GenBank/DDBJ whole genome shotgun (WGS) entry which is preliminary data.</text>
</comment>
<dbReference type="Pfam" id="PF00078">
    <property type="entry name" value="RVT_1"/>
    <property type="match status" value="1"/>
</dbReference>
<dbReference type="AlphaFoldDB" id="A0A699HC10"/>
<dbReference type="EMBL" id="BKCJ010139027">
    <property type="protein sequence ID" value="GEX91981.1"/>
    <property type="molecule type" value="Genomic_DNA"/>
</dbReference>
<evidence type="ECO:0000313" key="2">
    <source>
        <dbReference type="EMBL" id="GEX91981.1"/>
    </source>
</evidence>
<organism evidence="2">
    <name type="scientific">Tanacetum cinerariifolium</name>
    <name type="common">Dalmatian daisy</name>
    <name type="synonym">Chrysanthemum cinerariifolium</name>
    <dbReference type="NCBI Taxonomy" id="118510"/>
    <lineage>
        <taxon>Eukaryota</taxon>
        <taxon>Viridiplantae</taxon>
        <taxon>Streptophyta</taxon>
        <taxon>Embryophyta</taxon>
        <taxon>Tracheophyta</taxon>
        <taxon>Spermatophyta</taxon>
        <taxon>Magnoliopsida</taxon>
        <taxon>eudicotyledons</taxon>
        <taxon>Gunneridae</taxon>
        <taxon>Pentapetalae</taxon>
        <taxon>asterids</taxon>
        <taxon>campanulids</taxon>
        <taxon>Asterales</taxon>
        <taxon>Asteraceae</taxon>
        <taxon>Asteroideae</taxon>
        <taxon>Anthemideae</taxon>
        <taxon>Anthemidinae</taxon>
        <taxon>Tanacetum</taxon>
    </lineage>
</organism>
<dbReference type="InterPro" id="IPR043502">
    <property type="entry name" value="DNA/RNA_pol_sf"/>
</dbReference>
<feature type="non-terminal residue" evidence="2">
    <location>
        <position position="923"/>
    </location>
</feature>
<dbReference type="PANTHER" id="PTHR46890:SF48">
    <property type="entry name" value="RNA-DIRECTED DNA POLYMERASE"/>
    <property type="match status" value="1"/>
</dbReference>
<sequence>MESVEFFNIKMCWGNFAFDYVYSASVGNSSGILCVWDLRMFHKHNAIVSDYFFMIKGVWVPTGDVIEVCKKVKRFGLVYNVQGPDAFNLFISNAGSEENPLGEGTFDVINKRMSIVKSLQEVKKLQALEATQKAKIKWAIEGNKNSKYYHGIPNKKGSQHAIRGILVDGMWIDSPCLVKNHSDHIDSVLRLIYWFDRKTDKDGKPKVDVSKIREKRVCDRDESIVGKETNGNGDFVDDLNGEIKDCLDQDICDNGKRNVECEKSANKSDDSASKFVYQDKVDKIAEKESNANMGMEISTEISENGNEMVVLNDEMIDAKPNKLPIWVKILNVHMKAWSVKGNSALASRLGKPIIMDDMTVRMCAKWEGMINFARVLIEIEVGKGLKKEIEVVYKGNINHEKFTKIIKMEYAWKPPCCDKCQVFRHDNKSCIVKEREVQGTVNEQNMNNSMNFADWPFTMVKNRKVIYEKEKKNKSYNKWNGYNGVYIYKRCYGTQNSMEKSNSAVNKVDVSTSNRYTLLNELVGDEDLIPSIEQRKIVDKYMNKENEGVNIDKQGWGNETKRFYKDRKELFDATKEMEIKEDVEDGIQEKEEFGLRDETPGPDGFTARFYKSAWSVIGKDVCKAVQDFFVTGKLLGEVNATLISLVPKMQNPNKVSDFRPIACCNVLYKCISKICTNRIKRVLDNLVNESQSAFIAGRQITDNILLAQELFKGYNKKQKFKRVIFKIDLQKAYDTIDWSFLKVILEHFGFPGKMVDWIMVCVSSTKFSININEGREGYFSGGRGLRQGDPMSSYLFTLVMEVFSIIMGRNIGTTKELKYHQGLSTIKEALEEFSSYSGLKVNMNKSTMFFRGVTIAEQNVILDIIPFVIGRLPVSFKNLKGKSIWEVSAKVNSSVGWKEILKLRNKIRKHVLWKIRDGTSVNA</sequence>
<dbReference type="InterPro" id="IPR052343">
    <property type="entry name" value="Retrotransposon-Effector_Assoc"/>
</dbReference>
<feature type="domain" description="Reverse transcriptase" evidence="1">
    <location>
        <begin position="654"/>
        <end position="849"/>
    </location>
</feature>